<evidence type="ECO:0000256" key="1">
    <source>
        <dbReference type="SAM" id="Phobius"/>
    </source>
</evidence>
<evidence type="ECO:0000313" key="4">
    <source>
        <dbReference type="Proteomes" id="UP000675379"/>
    </source>
</evidence>
<organism evidence="3 4">
    <name type="scientific">Proteiniclasticum sediminis</name>
    <dbReference type="NCBI Taxonomy" id="2804028"/>
    <lineage>
        <taxon>Bacteria</taxon>
        <taxon>Bacillati</taxon>
        <taxon>Bacillota</taxon>
        <taxon>Clostridia</taxon>
        <taxon>Eubacteriales</taxon>
        <taxon>Clostridiaceae</taxon>
        <taxon>Proteiniclasticum</taxon>
    </lineage>
</organism>
<proteinExistence type="predicted"/>
<keyword evidence="4" id="KW-1185">Reference proteome</keyword>
<dbReference type="Proteomes" id="UP000675379">
    <property type="component" value="Unassembled WGS sequence"/>
</dbReference>
<dbReference type="InterPro" id="IPR025164">
    <property type="entry name" value="Toastrack_DUF4097"/>
</dbReference>
<evidence type="ECO:0000259" key="2">
    <source>
        <dbReference type="Pfam" id="PF13349"/>
    </source>
</evidence>
<dbReference type="Pfam" id="PF13349">
    <property type="entry name" value="DUF4097"/>
    <property type="match status" value="1"/>
</dbReference>
<feature type="transmembrane region" description="Helical" evidence="1">
    <location>
        <begin position="7"/>
        <end position="27"/>
    </location>
</feature>
<sequence>MSGFKKVLITTLIIASVSIGIGAYIIYDSGLSPWQVGENLRRFFGDSGISVDLGKSVEVKENQSFTLGDKSKLKLSTVHGRIRVEMVEGTDIHLSITGKIPERYKDSYLKIQESADGLEVSLFKGIQNINIGLGSDFDLDILLRVPASYAGDVELSNVSDEINVNGLNGGKITLANVSGDMILEEGTFEHIAFNSVSGTVISYSSAKSVTGETVSGNITATNIGEHFNVKSISGTVNLKSSALLENSQADTVSGDMEVVVENQGNLSYELTSVSGKLKAEHEGSVIQGDKSLSQNNTAGAVKVKLSSVSGKISLKY</sequence>
<comment type="caution">
    <text evidence="3">The sequence shown here is derived from an EMBL/GenBank/DDBJ whole genome shotgun (WGS) entry which is preliminary data.</text>
</comment>
<accession>A0A941HR47</accession>
<name>A0A941HR47_9CLOT</name>
<keyword evidence="1" id="KW-0472">Membrane</keyword>
<evidence type="ECO:0000313" key="3">
    <source>
        <dbReference type="EMBL" id="MBR0575847.1"/>
    </source>
</evidence>
<keyword evidence="1" id="KW-1133">Transmembrane helix</keyword>
<dbReference type="AlphaFoldDB" id="A0A941HR47"/>
<reference evidence="3" key="1">
    <citation type="submission" date="2021-04" db="EMBL/GenBank/DDBJ databases">
        <title>Proteiniclasticum sedimins sp. nov., an obligate anaerobic bacterium isolated from anaerobic sludge.</title>
        <authorList>
            <person name="Liu J."/>
        </authorList>
    </citation>
    <scope>NUCLEOTIDE SEQUENCE</scope>
    <source>
        <strain evidence="3">BAD-10</strain>
    </source>
</reference>
<keyword evidence="1" id="KW-0812">Transmembrane</keyword>
<gene>
    <name evidence="3" type="ORF">KCG48_05760</name>
</gene>
<dbReference type="RefSeq" id="WP_211800506.1">
    <property type="nucleotide sequence ID" value="NZ_JAGSCS010000005.1"/>
</dbReference>
<protein>
    <submittedName>
        <fullName evidence="3">DUF4097 family beta strand repeat protein</fullName>
    </submittedName>
</protein>
<dbReference type="EMBL" id="JAGSCS010000005">
    <property type="protein sequence ID" value="MBR0575847.1"/>
    <property type="molecule type" value="Genomic_DNA"/>
</dbReference>
<feature type="domain" description="DUF4097" evidence="2">
    <location>
        <begin position="83"/>
        <end position="314"/>
    </location>
</feature>